<gene>
    <name evidence="1" type="ORF">HT123_17850</name>
</gene>
<name>A0A7Y8UUK9_9PSED</name>
<evidence type="ECO:0000313" key="1">
    <source>
        <dbReference type="EMBL" id="NWN62856.1"/>
    </source>
</evidence>
<reference evidence="1 2" key="1">
    <citation type="submission" date="2020-05" db="EMBL/GenBank/DDBJ databases">
        <title>Onion-isolated Pseudomonas sp.</title>
        <authorList>
            <person name="Fujikawa T."/>
            <person name="Sawada H."/>
        </authorList>
    </citation>
    <scope>NUCLEOTIDE SEQUENCE [LARGE SCALE GENOMIC DNA]</scope>
    <source>
        <strain evidence="1 2">MAFF 301512</strain>
    </source>
</reference>
<dbReference type="Proteomes" id="UP000543908">
    <property type="component" value="Unassembled WGS sequence"/>
</dbReference>
<organism evidence="1 2">
    <name type="scientific">Pseudomonas allii</name>
    <dbReference type="NCBI Taxonomy" id="2740531"/>
    <lineage>
        <taxon>Bacteria</taxon>
        <taxon>Pseudomonadati</taxon>
        <taxon>Pseudomonadota</taxon>
        <taxon>Gammaproteobacteria</taxon>
        <taxon>Pseudomonadales</taxon>
        <taxon>Pseudomonadaceae</taxon>
        <taxon>Pseudomonas</taxon>
    </lineage>
</organism>
<accession>A0A7Y8UUK9</accession>
<proteinExistence type="predicted"/>
<comment type="caution">
    <text evidence="1">The sequence shown here is derived from an EMBL/GenBank/DDBJ whole genome shotgun (WGS) entry which is preliminary data.</text>
</comment>
<dbReference type="AlphaFoldDB" id="A0A7Y8UUK9"/>
<feature type="non-terminal residue" evidence="1">
    <location>
        <position position="1"/>
    </location>
</feature>
<evidence type="ECO:0000313" key="2">
    <source>
        <dbReference type="Proteomes" id="UP000543908"/>
    </source>
</evidence>
<protein>
    <submittedName>
        <fullName evidence="1">ABC transporter substrate-binding protein</fullName>
    </submittedName>
</protein>
<sequence>TRLLDGIRASGEYQKISQQYFKTDVYGD</sequence>
<dbReference type="EMBL" id="JABUHS010000161">
    <property type="protein sequence ID" value="NWN62856.1"/>
    <property type="molecule type" value="Genomic_DNA"/>
</dbReference>